<name>A0ABU8FMK5_9BACI</name>
<evidence type="ECO:0000313" key="2">
    <source>
        <dbReference type="EMBL" id="MEI4803938.1"/>
    </source>
</evidence>
<evidence type="ECO:0000256" key="1">
    <source>
        <dbReference type="SAM" id="SignalP"/>
    </source>
</evidence>
<gene>
    <name evidence="2" type="ORF">WAZ07_22485</name>
</gene>
<feature type="chain" id="PRO_5045766153" description="Peptidase" evidence="1">
    <location>
        <begin position="29"/>
        <end position="143"/>
    </location>
</feature>
<keyword evidence="1" id="KW-0732">Signal</keyword>
<sequence>MKKIMNFTLAAMIGVGTIGFMTPSTSYAAKCASIDGPKQTHYLGSDCYESTLYFGGGSEDNIYYFYAEEGAKVNFWLERGVKTDFEFTVINPDGDEKNSKANGKYAQEIRGFKTETSGRYEVIIHSDNGYVGRDFKLKVRQTN</sequence>
<protein>
    <recommendedName>
        <fullName evidence="4">Peptidase</fullName>
    </recommendedName>
</protein>
<keyword evidence="3" id="KW-1185">Reference proteome</keyword>
<comment type="caution">
    <text evidence="2">The sequence shown here is derived from an EMBL/GenBank/DDBJ whole genome shotgun (WGS) entry which is preliminary data.</text>
</comment>
<accession>A0ABU8FMK5</accession>
<evidence type="ECO:0008006" key="4">
    <source>
        <dbReference type="Google" id="ProtNLM"/>
    </source>
</evidence>
<dbReference type="Proteomes" id="UP001372526">
    <property type="component" value="Unassembled WGS sequence"/>
</dbReference>
<feature type="signal peptide" evidence="1">
    <location>
        <begin position="1"/>
        <end position="28"/>
    </location>
</feature>
<organism evidence="2 3">
    <name type="scientific">Bacillus bruguierae</name>
    <dbReference type="NCBI Taxonomy" id="3127667"/>
    <lineage>
        <taxon>Bacteria</taxon>
        <taxon>Bacillati</taxon>
        <taxon>Bacillota</taxon>
        <taxon>Bacilli</taxon>
        <taxon>Bacillales</taxon>
        <taxon>Bacillaceae</taxon>
        <taxon>Bacillus</taxon>
    </lineage>
</organism>
<dbReference type="Gene3D" id="2.60.120.380">
    <property type="match status" value="1"/>
</dbReference>
<evidence type="ECO:0000313" key="3">
    <source>
        <dbReference type="Proteomes" id="UP001372526"/>
    </source>
</evidence>
<dbReference type="EMBL" id="JBAWSX010000019">
    <property type="protein sequence ID" value="MEI4803938.1"/>
    <property type="molecule type" value="Genomic_DNA"/>
</dbReference>
<proteinExistence type="predicted"/>
<reference evidence="2 3" key="1">
    <citation type="submission" date="2024-01" db="EMBL/GenBank/DDBJ databases">
        <title>Seven novel Bacillus-like species.</title>
        <authorList>
            <person name="Liu G."/>
        </authorList>
    </citation>
    <scope>NUCLEOTIDE SEQUENCE [LARGE SCALE GENOMIC DNA]</scope>
    <source>
        <strain evidence="2 3">FJAT-51639</strain>
    </source>
</reference>
<dbReference type="RefSeq" id="WP_336474227.1">
    <property type="nucleotide sequence ID" value="NZ_JBAWSX010000019.1"/>
</dbReference>